<evidence type="ECO:0000313" key="5">
    <source>
        <dbReference type="Proteomes" id="UP000244225"/>
    </source>
</evidence>
<evidence type="ECO:0000256" key="2">
    <source>
        <dbReference type="SAM" id="SignalP"/>
    </source>
</evidence>
<dbReference type="PANTHER" id="PTHR10900">
    <property type="entry name" value="PERIOSTIN-RELATED"/>
    <property type="match status" value="1"/>
</dbReference>
<name>A0A2T5YJG5_9BACT</name>
<dbReference type="EMBL" id="QBKI01000004">
    <property type="protein sequence ID" value="PTX19454.1"/>
    <property type="molecule type" value="Genomic_DNA"/>
</dbReference>
<sequence length="219" mass="23445">MKTIRTLGCALALCGSVALAGCGGGTNEENAANEMQREAGTNLREEPGSRGTTPTTEGKQAGEGRDEARKPHPRIGDNVMTPSRKLMENISAHPDLTMFVGALRKAELVGLLNGTGPYTVFAPVDSVFDAIPDRTLDDWMRPSNKQRLVTMLNNHIVTGKITAADLTNGATLKTVGGQQLSVTRKGNTIFVNGARVRQADIENQNGVLHLVEKLLAEEK</sequence>
<dbReference type="FunFam" id="2.30.180.10:FF:000032">
    <property type="entry name" value="Fasciclin domain-containing protein, putative"/>
    <property type="match status" value="1"/>
</dbReference>
<reference evidence="4 5" key="1">
    <citation type="submission" date="2018-04" db="EMBL/GenBank/DDBJ databases">
        <title>Genomic Encyclopedia of Archaeal and Bacterial Type Strains, Phase II (KMG-II): from individual species to whole genera.</title>
        <authorList>
            <person name="Goeker M."/>
        </authorList>
    </citation>
    <scope>NUCLEOTIDE SEQUENCE [LARGE SCALE GENOMIC DNA]</scope>
    <source>
        <strain evidence="4 5">DSM 100162</strain>
    </source>
</reference>
<protein>
    <submittedName>
        <fullName evidence="4">Putative surface protein with fasciclin (FAS1) repeats</fullName>
    </submittedName>
</protein>
<feature type="chain" id="PRO_5015719251" evidence="2">
    <location>
        <begin position="21"/>
        <end position="219"/>
    </location>
</feature>
<dbReference type="SUPFAM" id="SSF82153">
    <property type="entry name" value="FAS1 domain"/>
    <property type="match status" value="1"/>
</dbReference>
<evidence type="ECO:0000259" key="3">
    <source>
        <dbReference type="PROSITE" id="PS50213"/>
    </source>
</evidence>
<feature type="region of interest" description="Disordered" evidence="1">
    <location>
        <begin position="32"/>
        <end position="83"/>
    </location>
</feature>
<dbReference type="AlphaFoldDB" id="A0A2T5YJG5"/>
<dbReference type="RefSeq" id="WP_108211567.1">
    <property type="nucleotide sequence ID" value="NZ_QBKI01000004.1"/>
</dbReference>
<dbReference type="PROSITE" id="PS50213">
    <property type="entry name" value="FAS1"/>
    <property type="match status" value="1"/>
</dbReference>
<organism evidence="4 5">
    <name type="scientific">Pontibacter mucosus</name>
    <dbReference type="NCBI Taxonomy" id="1649266"/>
    <lineage>
        <taxon>Bacteria</taxon>
        <taxon>Pseudomonadati</taxon>
        <taxon>Bacteroidota</taxon>
        <taxon>Cytophagia</taxon>
        <taxon>Cytophagales</taxon>
        <taxon>Hymenobacteraceae</taxon>
        <taxon>Pontibacter</taxon>
    </lineage>
</organism>
<dbReference type="PANTHER" id="PTHR10900:SF77">
    <property type="entry name" value="FI19380P1"/>
    <property type="match status" value="1"/>
</dbReference>
<dbReference type="InterPro" id="IPR000782">
    <property type="entry name" value="FAS1_domain"/>
</dbReference>
<accession>A0A2T5YJG5</accession>
<evidence type="ECO:0000313" key="4">
    <source>
        <dbReference type="EMBL" id="PTX19454.1"/>
    </source>
</evidence>
<dbReference type="Pfam" id="PF02469">
    <property type="entry name" value="Fasciclin"/>
    <property type="match status" value="1"/>
</dbReference>
<gene>
    <name evidence="4" type="ORF">C8N40_104186</name>
</gene>
<proteinExistence type="predicted"/>
<evidence type="ECO:0000256" key="1">
    <source>
        <dbReference type="SAM" id="MobiDB-lite"/>
    </source>
</evidence>
<dbReference type="InterPro" id="IPR050904">
    <property type="entry name" value="Adhesion/Biosynth-related"/>
</dbReference>
<dbReference type="PROSITE" id="PS51257">
    <property type="entry name" value="PROKAR_LIPOPROTEIN"/>
    <property type="match status" value="1"/>
</dbReference>
<dbReference type="SMART" id="SM00554">
    <property type="entry name" value="FAS1"/>
    <property type="match status" value="1"/>
</dbReference>
<feature type="signal peptide" evidence="2">
    <location>
        <begin position="1"/>
        <end position="20"/>
    </location>
</feature>
<dbReference type="InterPro" id="IPR036378">
    <property type="entry name" value="FAS1_dom_sf"/>
</dbReference>
<keyword evidence="5" id="KW-1185">Reference proteome</keyword>
<feature type="domain" description="FAS1" evidence="3">
    <location>
        <begin position="83"/>
        <end position="215"/>
    </location>
</feature>
<dbReference type="Gene3D" id="2.30.180.10">
    <property type="entry name" value="FAS1 domain"/>
    <property type="match status" value="1"/>
</dbReference>
<dbReference type="OrthoDB" id="1119934at2"/>
<feature type="compositionally biased region" description="Basic and acidic residues" evidence="1">
    <location>
        <begin position="60"/>
        <end position="70"/>
    </location>
</feature>
<keyword evidence="2" id="KW-0732">Signal</keyword>
<dbReference type="Proteomes" id="UP000244225">
    <property type="component" value="Unassembled WGS sequence"/>
</dbReference>
<dbReference type="GO" id="GO:0005615">
    <property type="term" value="C:extracellular space"/>
    <property type="evidence" value="ECO:0007669"/>
    <property type="project" value="TreeGrafter"/>
</dbReference>
<comment type="caution">
    <text evidence="4">The sequence shown here is derived from an EMBL/GenBank/DDBJ whole genome shotgun (WGS) entry which is preliminary data.</text>
</comment>